<dbReference type="Gene3D" id="3.90.1300.10">
    <property type="entry name" value="Amidase signature (AS) domain"/>
    <property type="match status" value="1"/>
</dbReference>
<dbReference type="InterPro" id="IPR036928">
    <property type="entry name" value="AS_sf"/>
</dbReference>
<name>A0A2N9GSP7_FAGSY</name>
<organism evidence="2">
    <name type="scientific">Fagus sylvatica</name>
    <name type="common">Beechnut</name>
    <dbReference type="NCBI Taxonomy" id="28930"/>
    <lineage>
        <taxon>Eukaryota</taxon>
        <taxon>Viridiplantae</taxon>
        <taxon>Streptophyta</taxon>
        <taxon>Embryophyta</taxon>
        <taxon>Tracheophyta</taxon>
        <taxon>Spermatophyta</taxon>
        <taxon>Magnoliopsida</taxon>
        <taxon>eudicotyledons</taxon>
        <taxon>Gunneridae</taxon>
        <taxon>Pentapetalae</taxon>
        <taxon>rosids</taxon>
        <taxon>fabids</taxon>
        <taxon>Fagales</taxon>
        <taxon>Fagaceae</taxon>
        <taxon>Fagus</taxon>
    </lineage>
</organism>
<dbReference type="EMBL" id="OIVN01002299">
    <property type="protein sequence ID" value="SPD02380.1"/>
    <property type="molecule type" value="Genomic_DNA"/>
</dbReference>
<dbReference type="PANTHER" id="PTHR46310:SF7">
    <property type="entry name" value="AMIDASE 1"/>
    <property type="match status" value="1"/>
</dbReference>
<dbReference type="PANTHER" id="PTHR46310">
    <property type="entry name" value="AMIDASE 1"/>
    <property type="match status" value="1"/>
</dbReference>
<sequence length="280" mass="30945">MVEDDSDPKHRFYYCEDCCYPAHVVCILGTWRIFSGSAVAVDAKLVDFTLGTEPRGSVRVPASHCGILGFRFSHDAKRWKLILIKSTLSNLPTYFLSLFHLQADVAYREMVVALWEGEGCFLEAGGGGEVWESLGRWCSKFVGVLMGWGFGKAFGEAGIVLLILFPSQWVMVLGCKFWSDVWCGDSTLKGAFPDLFSIAADKEAAVADYLMIRNGNIHWEVTSDVLAARWKIGFYCEILFKCCLNASPPNSIPLESNLEGQSPSSSSILLMVSCLGENPH</sequence>
<dbReference type="AlphaFoldDB" id="A0A2N9GSP7"/>
<evidence type="ECO:0000313" key="2">
    <source>
        <dbReference type="EMBL" id="SPD02380.1"/>
    </source>
</evidence>
<protein>
    <recommendedName>
        <fullName evidence="1">Amidase domain-containing protein</fullName>
    </recommendedName>
</protein>
<dbReference type="SUPFAM" id="SSF75304">
    <property type="entry name" value="Amidase signature (AS) enzymes"/>
    <property type="match status" value="1"/>
</dbReference>
<accession>A0A2N9GSP7</accession>
<proteinExistence type="predicted"/>
<feature type="domain" description="Amidase" evidence="1">
    <location>
        <begin position="35"/>
        <end position="74"/>
    </location>
</feature>
<dbReference type="Pfam" id="PF01425">
    <property type="entry name" value="Amidase"/>
    <property type="match status" value="1"/>
</dbReference>
<reference evidence="2" key="1">
    <citation type="submission" date="2018-02" db="EMBL/GenBank/DDBJ databases">
        <authorList>
            <person name="Cohen D.B."/>
            <person name="Kent A.D."/>
        </authorList>
    </citation>
    <scope>NUCLEOTIDE SEQUENCE</scope>
</reference>
<gene>
    <name evidence="2" type="ORF">FSB_LOCUS30262</name>
</gene>
<evidence type="ECO:0000259" key="1">
    <source>
        <dbReference type="Pfam" id="PF01425"/>
    </source>
</evidence>
<dbReference type="InterPro" id="IPR023631">
    <property type="entry name" value="Amidase_dom"/>
</dbReference>